<feature type="non-terminal residue" evidence="1">
    <location>
        <position position="1"/>
    </location>
</feature>
<evidence type="ECO:0000313" key="1">
    <source>
        <dbReference type="EMBL" id="KAG9241710.1"/>
    </source>
</evidence>
<feature type="non-terminal residue" evidence="1">
    <location>
        <position position="57"/>
    </location>
</feature>
<dbReference type="OrthoDB" id="5125733at2759"/>
<gene>
    <name evidence="1" type="ORF">BJ878DRAFT_400412</name>
</gene>
<reference evidence="1" key="1">
    <citation type="journal article" date="2021" name="IMA Fungus">
        <title>Genomic characterization of three marine fungi, including Emericellopsis atlantica sp. nov. with signatures of a generalist lifestyle and marine biomass degradation.</title>
        <authorList>
            <person name="Hagestad O.C."/>
            <person name="Hou L."/>
            <person name="Andersen J.H."/>
            <person name="Hansen E.H."/>
            <person name="Altermark B."/>
            <person name="Li C."/>
            <person name="Kuhnert E."/>
            <person name="Cox R.J."/>
            <person name="Crous P.W."/>
            <person name="Spatafora J.W."/>
            <person name="Lail K."/>
            <person name="Amirebrahimi M."/>
            <person name="Lipzen A."/>
            <person name="Pangilinan J."/>
            <person name="Andreopoulos W."/>
            <person name="Hayes R.D."/>
            <person name="Ng V."/>
            <person name="Grigoriev I.V."/>
            <person name="Jackson S.A."/>
            <person name="Sutton T.D.S."/>
            <person name="Dobson A.D.W."/>
            <person name="Rama T."/>
        </authorList>
    </citation>
    <scope>NUCLEOTIDE SEQUENCE</scope>
    <source>
        <strain evidence="1">TRa3180A</strain>
    </source>
</reference>
<evidence type="ECO:0000313" key="2">
    <source>
        <dbReference type="Proteomes" id="UP000887226"/>
    </source>
</evidence>
<organism evidence="1 2">
    <name type="scientific">Calycina marina</name>
    <dbReference type="NCBI Taxonomy" id="1763456"/>
    <lineage>
        <taxon>Eukaryota</taxon>
        <taxon>Fungi</taxon>
        <taxon>Dikarya</taxon>
        <taxon>Ascomycota</taxon>
        <taxon>Pezizomycotina</taxon>
        <taxon>Leotiomycetes</taxon>
        <taxon>Helotiales</taxon>
        <taxon>Pezizellaceae</taxon>
        <taxon>Calycina</taxon>
    </lineage>
</organism>
<keyword evidence="2" id="KW-1185">Reference proteome</keyword>
<dbReference type="Proteomes" id="UP000887226">
    <property type="component" value="Unassembled WGS sequence"/>
</dbReference>
<dbReference type="EMBL" id="MU254168">
    <property type="protein sequence ID" value="KAG9241710.1"/>
    <property type="molecule type" value="Genomic_DNA"/>
</dbReference>
<accession>A0A9P8CCK3</accession>
<name>A0A9P8CCK3_9HELO</name>
<dbReference type="AlphaFoldDB" id="A0A9P8CCK3"/>
<comment type="caution">
    <text evidence="1">The sequence shown here is derived from an EMBL/GenBank/DDBJ whole genome shotgun (WGS) entry which is preliminary data.</text>
</comment>
<sequence length="57" mass="6426">HFNSWYGCIDDYSIRLLARGYDTYPALSGLVSAIYDLAMGIYLSGMWSEDLATGLIW</sequence>
<protein>
    <submittedName>
        <fullName evidence="1">Uncharacterized protein</fullName>
    </submittedName>
</protein>
<proteinExistence type="predicted"/>